<feature type="compositionally biased region" description="Basic residues" evidence="1">
    <location>
        <begin position="27"/>
        <end position="38"/>
    </location>
</feature>
<gene>
    <name evidence="2" type="ORF">RND71_014615</name>
</gene>
<evidence type="ECO:0000313" key="3">
    <source>
        <dbReference type="Proteomes" id="UP001291623"/>
    </source>
</evidence>
<protein>
    <submittedName>
        <fullName evidence="2">Uncharacterized protein</fullName>
    </submittedName>
</protein>
<proteinExistence type="predicted"/>
<dbReference type="AlphaFoldDB" id="A0AAE1SAZ3"/>
<keyword evidence="3" id="KW-1185">Reference proteome</keyword>
<comment type="caution">
    <text evidence="2">The sequence shown here is derived from an EMBL/GenBank/DDBJ whole genome shotgun (WGS) entry which is preliminary data.</text>
</comment>
<accession>A0AAE1SAZ3</accession>
<evidence type="ECO:0000256" key="1">
    <source>
        <dbReference type="SAM" id="MobiDB-lite"/>
    </source>
</evidence>
<organism evidence="2 3">
    <name type="scientific">Anisodus tanguticus</name>
    <dbReference type="NCBI Taxonomy" id="243964"/>
    <lineage>
        <taxon>Eukaryota</taxon>
        <taxon>Viridiplantae</taxon>
        <taxon>Streptophyta</taxon>
        <taxon>Embryophyta</taxon>
        <taxon>Tracheophyta</taxon>
        <taxon>Spermatophyta</taxon>
        <taxon>Magnoliopsida</taxon>
        <taxon>eudicotyledons</taxon>
        <taxon>Gunneridae</taxon>
        <taxon>Pentapetalae</taxon>
        <taxon>asterids</taxon>
        <taxon>lamiids</taxon>
        <taxon>Solanales</taxon>
        <taxon>Solanaceae</taxon>
        <taxon>Solanoideae</taxon>
        <taxon>Hyoscyameae</taxon>
        <taxon>Anisodus</taxon>
    </lineage>
</organism>
<name>A0AAE1SAZ3_9SOLA</name>
<dbReference type="Proteomes" id="UP001291623">
    <property type="component" value="Unassembled WGS sequence"/>
</dbReference>
<evidence type="ECO:0000313" key="2">
    <source>
        <dbReference type="EMBL" id="KAK4366735.1"/>
    </source>
</evidence>
<feature type="region of interest" description="Disordered" evidence="1">
    <location>
        <begin position="22"/>
        <end position="50"/>
    </location>
</feature>
<reference evidence="2" key="1">
    <citation type="submission" date="2023-12" db="EMBL/GenBank/DDBJ databases">
        <title>Genome assembly of Anisodus tanguticus.</title>
        <authorList>
            <person name="Wang Y.-J."/>
        </authorList>
    </citation>
    <scope>NUCLEOTIDE SEQUENCE</scope>
    <source>
        <strain evidence="2">KB-2021</strain>
        <tissue evidence="2">Leaf</tissue>
    </source>
</reference>
<sequence>MTSSLELIQLLRLQLNQIQHKTEEKRRGLHRCSQKKKIGQQIKSSPDKRKPSKIELNLILPMYTLFTLQMPADKKPTVPSSCFLKRKRHYSTERASKIKPRRHDLYTQLSVDKKEMILSERRAKNLESISGSLFVDRA</sequence>
<dbReference type="EMBL" id="JAVYJV010000007">
    <property type="protein sequence ID" value="KAK4366735.1"/>
    <property type="molecule type" value="Genomic_DNA"/>
</dbReference>